<dbReference type="InterPro" id="IPR000172">
    <property type="entry name" value="GMC_OxRdtase_N"/>
</dbReference>
<feature type="domain" description="Glucose-methanol-choline oxidoreductase N-terminal" evidence="4">
    <location>
        <begin position="288"/>
        <end position="302"/>
    </location>
</feature>
<keyword evidence="6" id="KW-1185">Reference proteome</keyword>
<comment type="similarity">
    <text evidence="2">Belongs to the GMC oxidoreductase family.</text>
</comment>
<dbReference type="STRING" id="1884261.A0A5C3QMT4"/>
<dbReference type="InterPro" id="IPR007867">
    <property type="entry name" value="GMC_OxRtase_C"/>
</dbReference>
<protein>
    <submittedName>
        <fullName evidence="5">GMC oxidoreductase-domain-containing protein</fullName>
    </submittedName>
</protein>
<dbReference type="Pfam" id="PF05199">
    <property type="entry name" value="GMC_oxred_C"/>
    <property type="match status" value="1"/>
</dbReference>
<proteinExistence type="inferred from homology"/>
<feature type="binding site" evidence="3">
    <location>
        <position position="241"/>
    </location>
    <ligand>
        <name>FAD</name>
        <dbReference type="ChEBI" id="CHEBI:57692"/>
    </ligand>
</feature>
<dbReference type="EMBL" id="ML178820">
    <property type="protein sequence ID" value="TFL03275.1"/>
    <property type="molecule type" value="Genomic_DNA"/>
</dbReference>
<evidence type="ECO:0000256" key="1">
    <source>
        <dbReference type="ARBA" id="ARBA00001974"/>
    </source>
</evidence>
<dbReference type="PROSITE" id="PS00624">
    <property type="entry name" value="GMC_OXRED_2"/>
    <property type="match status" value="1"/>
</dbReference>
<keyword evidence="3" id="KW-0274">FAD</keyword>
<dbReference type="PANTHER" id="PTHR11552:SF78">
    <property type="entry name" value="GLUCOSE-METHANOL-CHOLINE OXIDOREDUCTASE N-TERMINAL DOMAIN-CONTAINING PROTEIN"/>
    <property type="match status" value="1"/>
</dbReference>
<dbReference type="AlphaFoldDB" id="A0A5C3QMT4"/>
<evidence type="ECO:0000313" key="6">
    <source>
        <dbReference type="Proteomes" id="UP000305067"/>
    </source>
</evidence>
<feature type="binding site" evidence="3">
    <location>
        <position position="370"/>
    </location>
    <ligand>
        <name>substrate</name>
    </ligand>
</feature>
<feature type="binding site" evidence="3">
    <location>
        <begin position="539"/>
        <end position="540"/>
    </location>
    <ligand>
        <name>FAD</name>
        <dbReference type="ChEBI" id="CHEBI:57692"/>
    </ligand>
</feature>
<dbReference type="OrthoDB" id="269227at2759"/>
<gene>
    <name evidence="5" type="ORF">BDV98DRAFT_503694</name>
</gene>
<organism evidence="5 6">
    <name type="scientific">Pterulicium gracile</name>
    <dbReference type="NCBI Taxonomy" id="1884261"/>
    <lineage>
        <taxon>Eukaryota</taxon>
        <taxon>Fungi</taxon>
        <taxon>Dikarya</taxon>
        <taxon>Basidiomycota</taxon>
        <taxon>Agaricomycotina</taxon>
        <taxon>Agaricomycetes</taxon>
        <taxon>Agaricomycetidae</taxon>
        <taxon>Agaricales</taxon>
        <taxon>Pleurotineae</taxon>
        <taxon>Pterulaceae</taxon>
        <taxon>Pterulicium</taxon>
    </lineage>
</organism>
<evidence type="ECO:0000256" key="2">
    <source>
        <dbReference type="ARBA" id="ARBA00010790"/>
    </source>
</evidence>
<accession>A0A5C3QMT4</accession>
<comment type="cofactor">
    <cofactor evidence="1 3">
        <name>FAD</name>
        <dbReference type="ChEBI" id="CHEBI:57692"/>
    </cofactor>
</comment>
<dbReference type="SUPFAM" id="SSF51905">
    <property type="entry name" value="FAD/NAD(P)-binding domain"/>
    <property type="match status" value="1"/>
</dbReference>
<evidence type="ECO:0000259" key="4">
    <source>
        <dbReference type="PROSITE" id="PS00624"/>
    </source>
</evidence>
<dbReference type="InterPro" id="IPR036188">
    <property type="entry name" value="FAD/NAD-bd_sf"/>
</dbReference>
<dbReference type="PANTHER" id="PTHR11552">
    <property type="entry name" value="GLUCOSE-METHANOL-CHOLINE GMC OXIDOREDUCTASE"/>
    <property type="match status" value="1"/>
</dbReference>
<feature type="binding site" evidence="3">
    <location>
        <position position="574"/>
    </location>
    <ligand>
        <name>FAD</name>
        <dbReference type="ChEBI" id="CHEBI:57692"/>
    </ligand>
</feature>
<name>A0A5C3QMT4_9AGAR</name>
<dbReference type="Pfam" id="PF00732">
    <property type="entry name" value="GMC_oxred_N"/>
    <property type="match status" value="1"/>
</dbReference>
<dbReference type="Gene3D" id="3.50.50.60">
    <property type="entry name" value="FAD/NAD(P)-binding domain"/>
    <property type="match status" value="1"/>
</dbReference>
<dbReference type="Proteomes" id="UP000305067">
    <property type="component" value="Unassembled WGS sequence"/>
</dbReference>
<keyword evidence="3" id="KW-0285">Flavoprotein</keyword>
<dbReference type="GO" id="GO:0016614">
    <property type="term" value="F:oxidoreductase activity, acting on CH-OH group of donors"/>
    <property type="evidence" value="ECO:0007669"/>
    <property type="project" value="InterPro"/>
</dbReference>
<dbReference type="InterPro" id="IPR012132">
    <property type="entry name" value="GMC_OxRdtase"/>
</dbReference>
<evidence type="ECO:0000313" key="5">
    <source>
        <dbReference type="EMBL" id="TFL03275.1"/>
    </source>
</evidence>
<dbReference type="Gene3D" id="3.30.560.10">
    <property type="entry name" value="Glucose Oxidase, domain 3"/>
    <property type="match status" value="1"/>
</dbReference>
<dbReference type="PIRSF" id="PIRSF000137">
    <property type="entry name" value="Alcohol_oxidase"/>
    <property type="match status" value="1"/>
</dbReference>
<reference evidence="5 6" key="1">
    <citation type="journal article" date="2019" name="Nat. Ecol. Evol.">
        <title>Megaphylogeny resolves global patterns of mushroom evolution.</title>
        <authorList>
            <person name="Varga T."/>
            <person name="Krizsan K."/>
            <person name="Foldi C."/>
            <person name="Dima B."/>
            <person name="Sanchez-Garcia M."/>
            <person name="Sanchez-Ramirez S."/>
            <person name="Szollosi G.J."/>
            <person name="Szarkandi J.G."/>
            <person name="Papp V."/>
            <person name="Albert L."/>
            <person name="Andreopoulos W."/>
            <person name="Angelini C."/>
            <person name="Antonin V."/>
            <person name="Barry K.W."/>
            <person name="Bougher N.L."/>
            <person name="Buchanan P."/>
            <person name="Buyck B."/>
            <person name="Bense V."/>
            <person name="Catcheside P."/>
            <person name="Chovatia M."/>
            <person name="Cooper J."/>
            <person name="Damon W."/>
            <person name="Desjardin D."/>
            <person name="Finy P."/>
            <person name="Geml J."/>
            <person name="Haridas S."/>
            <person name="Hughes K."/>
            <person name="Justo A."/>
            <person name="Karasinski D."/>
            <person name="Kautmanova I."/>
            <person name="Kiss B."/>
            <person name="Kocsube S."/>
            <person name="Kotiranta H."/>
            <person name="LaButti K.M."/>
            <person name="Lechner B.E."/>
            <person name="Liimatainen K."/>
            <person name="Lipzen A."/>
            <person name="Lukacs Z."/>
            <person name="Mihaltcheva S."/>
            <person name="Morgado L.N."/>
            <person name="Niskanen T."/>
            <person name="Noordeloos M.E."/>
            <person name="Ohm R.A."/>
            <person name="Ortiz-Santana B."/>
            <person name="Ovrebo C."/>
            <person name="Racz N."/>
            <person name="Riley R."/>
            <person name="Savchenko A."/>
            <person name="Shiryaev A."/>
            <person name="Soop K."/>
            <person name="Spirin V."/>
            <person name="Szebenyi C."/>
            <person name="Tomsovsky M."/>
            <person name="Tulloss R.E."/>
            <person name="Uehling J."/>
            <person name="Grigoriev I.V."/>
            <person name="Vagvolgyi C."/>
            <person name="Papp T."/>
            <person name="Martin F.M."/>
            <person name="Miettinen O."/>
            <person name="Hibbett D.S."/>
            <person name="Nagy L.G."/>
        </authorList>
    </citation>
    <scope>NUCLEOTIDE SEQUENCE [LARGE SCALE GENOMIC DNA]</scope>
    <source>
        <strain evidence="5 6">CBS 309.79</strain>
    </source>
</reference>
<evidence type="ECO:0000256" key="3">
    <source>
        <dbReference type="PIRSR" id="PIRSR000137-2"/>
    </source>
</evidence>
<dbReference type="GO" id="GO:0050660">
    <property type="term" value="F:flavin adenine dinucleotide binding"/>
    <property type="evidence" value="ECO:0007669"/>
    <property type="project" value="InterPro"/>
</dbReference>
<dbReference type="SUPFAM" id="SSF54373">
    <property type="entry name" value="FAD-linked reductases, C-terminal domain"/>
    <property type="match status" value="1"/>
</dbReference>
<sequence>MFESTDLNLAEYDIIFAGGGTCACVTASRLAAAAPDLKILLIEAGKHTKGLPNIMQPALYPTHLISPESGALTFHSCKPSAALGGREVVVPVAHCFGGGSSVNDLLIQLSAASDYDDWETTHENPGWGSKNLIPLAEKLETFQVNTSAETPGDAGPIKVSYGRMFSNVGQEYLNTVAKYDTSRGFTEDVNNFKTINAYGVCTNLLRYIDEKTGKRSDVAHNYIYENEEANKNVSILVQARVKRVIFDLGGNRAVGVEWVKEHAAGSAASDDEQVHTVRASKLFVLSAGALGSPAILERSGIGAASILSRHGVDVLVDLPGVGENYMDHPNLLWATHCLEEVFLNPGLAESECQIAEQWKKDDSTILASNCLDSGIKLRPDERELEQIGPAFRFQWDSFFVPSPDKPVIWIGNLATCVSVLRLVRHVFVIKEYPLSKGYAHITSGQDAFAPLDFYYGFLDDPADLAVLLFGYKKAREIARRMSVFRGEHRGSNPAFSANSDARLVSRDGPYPIDAPDIEYSAEDDVAIDEFLKEWVSTSWHSFGTCAMKPRGKGGVVDASLNVTDDLSAITCIDGSIPPSNVSANTNNTVIIIGEKAAEIVAAELGIDLK</sequence>